<dbReference type="GO" id="GO:0030687">
    <property type="term" value="C:preribosome, large subunit precursor"/>
    <property type="evidence" value="ECO:0007669"/>
    <property type="project" value="TreeGrafter"/>
</dbReference>
<reference evidence="3" key="1">
    <citation type="journal article" date="2018" name="Nat. Microbiol.">
        <title>Leveraging single-cell genomics to expand the fungal tree of life.</title>
        <authorList>
            <person name="Ahrendt S.R."/>
            <person name="Quandt C.A."/>
            <person name="Ciobanu D."/>
            <person name="Clum A."/>
            <person name="Salamov A."/>
            <person name="Andreopoulos B."/>
            <person name="Cheng J.F."/>
            <person name="Woyke T."/>
            <person name="Pelin A."/>
            <person name="Henrissat B."/>
            <person name="Reynolds N.K."/>
            <person name="Benny G.L."/>
            <person name="Smith M.E."/>
            <person name="James T.Y."/>
            <person name="Grigoriev I.V."/>
        </authorList>
    </citation>
    <scope>NUCLEOTIDE SEQUENCE [LARGE SCALE GENOMIC DNA]</scope>
</reference>
<dbReference type="Gene3D" id="3.90.105.20">
    <property type="match status" value="1"/>
</dbReference>
<dbReference type="PANTHER" id="PTHR45841">
    <property type="entry name" value="MRNA TURNOVER PROTEIN 4 MRTO4"/>
    <property type="match status" value="1"/>
</dbReference>
<dbReference type="FunFam" id="3.90.105.20:FF:000003">
    <property type="entry name" value="Ribosome assembly factor mrt4"/>
    <property type="match status" value="1"/>
</dbReference>
<feature type="domain" description="Large ribosomal subunit protein uL10-like insertion" evidence="1">
    <location>
        <begin position="3"/>
        <end position="53"/>
    </location>
</feature>
<keyword evidence="3" id="KW-1185">Reference proteome</keyword>
<dbReference type="GO" id="GO:0006364">
    <property type="term" value="P:rRNA processing"/>
    <property type="evidence" value="ECO:0007669"/>
    <property type="project" value="TreeGrafter"/>
</dbReference>
<evidence type="ECO:0000313" key="3">
    <source>
        <dbReference type="Proteomes" id="UP000269721"/>
    </source>
</evidence>
<proteinExistence type="predicted"/>
<dbReference type="Proteomes" id="UP000269721">
    <property type="component" value="Unassembled WGS sequence"/>
</dbReference>
<evidence type="ECO:0000313" key="2">
    <source>
        <dbReference type="EMBL" id="RKO89826.1"/>
    </source>
</evidence>
<dbReference type="GO" id="GO:0000956">
    <property type="term" value="P:nuclear-transcribed mRNA catabolic process"/>
    <property type="evidence" value="ECO:0007669"/>
    <property type="project" value="TreeGrafter"/>
</dbReference>
<dbReference type="GO" id="GO:0003723">
    <property type="term" value="F:RNA binding"/>
    <property type="evidence" value="ECO:0007669"/>
    <property type="project" value="TreeGrafter"/>
</dbReference>
<dbReference type="PANTHER" id="PTHR45841:SF1">
    <property type="entry name" value="MRNA TURNOVER PROTEIN 4 HOMOLOG"/>
    <property type="match status" value="1"/>
</dbReference>
<dbReference type="AlphaFoldDB" id="A0A4P9WH29"/>
<dbReference type="GO" id="GO:0042273">
    <property type="term" value="P:ribosomal large subunit biogenesis"/>
    <property type="evidence" value="ECO:0007669"/>
    <property type="project" value="TreeGrafter"/>
</dbReference>
<accession>A0A4P9WH29</accession>
<feature type="non-terminal residue" evidence="2">
    <location>
        <position position="1"/>
    </location>
</feature>
<dbReference type="OrthoDB" id="10262308at2759"/>
<organism evidence="2 3">
    <name type="scientific">Blyttiomyces helicus</name>
    <dbReference type="NCBI Taxonomy" id="388810"/>
    <lineage>
        <taxon>Eukaryota</taxon>
        <taxon>Fungi</taxon>
        <taxon>Fungi incertae sedis</taxon>
        <taxon>Chytridiomycota</taxon>
        <taxon>Chytridiomycota incertae sedis</taxon>
        <taxon>Chytridiomycetes</taxon>
        <taxon>Chytridiomycetes incertae sedis</taxon>
        <taxon>Blyttiomyces</taxon>
    </lineage>
</organism>
<dbReference type="InterPro" id="IPR040637">
    <property type="entry name" value="Ribosomal_uL10-like_insert"/>
</dbReference>
<dbReference type="InterPro" id="IPR051742">
    <property type="entry name" value="Ribosome_Assembly_uL10"/>
</dbReference>
<dbReference type="EMBL" id="KZ995867">
    <property type="protein sequence ID" value="RKO89826.1"/>
    <property type="molecule type" value="Genomic_DNA"/>
</dbReference>
<gene>
    <name evidence="2" type="ORF">BDK51DRAFT_23979</name>
</gene>
<sequence>DPFPHNMETQLRSLGMPTSLVNGVVTLRKPFTVCTEGDTLTPSQAQILKHFYVQMSEFHITILCYWSGNQFHESV</sequence>
<dbReference type="Pfam" id="PF17777">
    <property type="entry name" value="RL10P_insert"/>
    <property type="match status" value="1"/>
</dbReference>
<protein>
    <recommendedName>
        <fullName evidence="1">Large ribosomal subunit protein uL10-like insertion domain-containing protein</fullName>
    </recommendedName>
</protein>
<evidence type="ECO:0000259" key="1">
    <source>
        <dbReference type="Pfam" id="PF17777"/>
    </source>
</evidence>
<dbReference type="GO" id="GO:0005730">
    <property type="term" value="C:nucleolus"/>
    <property type="evidence" value="ECO:0007669"/>
    <property type="project" value="TreeGrafter"/>
</dbReference>
<dbReference type="InterPro" id="IPR043164">
    <property type="entry name" value="Ribosomal_uL10-like_insert_sf"/>
</dbReference>
<name>A0A4P9WH29_9FUNG</name>